<sequence>MVELIVTVAIFIIAITIVASLFVSTLKGFRKNIALQNVQDNARFMIDFMTKELRMSTINNTTNGESYALSIIRSDNTNVSYSFSGGNLIRAGSSTGPINSAGIIVTGRFYISGIGSDAYQPKVTMVLKVEDLGTNPEERAVINVQATLSQRNPILDL</sequence>
<accession>A0A1G2F2I3</accession>
<keyword evidence="1" id="KW-0472">Membrane</keyword>
<keyword evidence="1" id="KW-1133">Transmembrane helix</keyword>
<proteinExistence type="predicted"/>
<evidence type="ECO:0000313" key="2">
    <source>
        <dbReference type="EMBL" id="OGZ31850.1"/>
    </source>
</evidence>
<feature type="transmembrane region" description="Helical" evidence="1">
    <location>
        <begin position="6"/>
        <end position="26"/>
    </location>
</feature>
<dbReference type="AlphaFoldDB" id="A0A1G2F2I3"/>
<dbReference type="EMBL" id="MHMT01000031">
    <property type="protein sequence ID" value="OGZ31850.1"/>
    <property type="molecule type" value="Genomic_DNA"/>
</dbReference>
<dbReference type="STRING" id="1801990.A2V69_03770"/>
<evidence type="ECO:0000313" key="3">
    <source>
        <dbReference type="Proteomes" id="UP000177810"/>
    </source>
</evidence>
<organism evidence="2 3">
    <name type="scientific">Candidatus Portnoybacteria bacterium RBG_13_40_8</name>
    <dbReference type="NCBI Taxonomy" id="1801990"/>
    <lineage>
        <taxon>Bacteria</taxon>
        <taxon>Candidatus Portnoyibacteriota</taxon>
    </lineage>
</organism>
<evidence type="ECO:0000256" key="1">
    <source>
        <dbReference type="SAM" id="Phobius"/>
    </source>
</evidence>
<reference evidence="2 3" key="1">
    <citation type="journal article" date="2016" name="Nat. Commun.">
        <title>Thousands of microbial genomes shed light on interconnected biogeochemical processes in an aquifer system.</title>
        <authorList>
            <person name="Anantharaman K."/>
            <person name="Brown C.T."/>
            <person name="Hug L.A."/>
            <person name="Sharon I."/>
            <person name="Castelle C.J."/>
            <person name="Probst A.J."/>
            <person name="Thomas B.C."/>
            <person name="Singh A."/>
            <person name="Wilkins M.J."/>
            <person name="Karaoz U."/>
            <person name="Brodie E.L."/>
            <person name="Williams K.H."/>
            <person name="Hubbard S.S."/>
            <person name="Banfield J.F."/>
        </authorList>
    </citation>
    <scope>NUCLEOTIDE SEQUENCE [LARGE SCALE GENOMIC DNA]</scope>
</reference>
<name>A0A1G2F2I3_9BACT</name>
<keyword evidence="1" id="KW-0812">Transmembrane</keyword>
<comment type="caution">
    <text evidence="2">The sequence shown here is derived from an EMBL/GenBank/DDBJ whole genome shotgun (WGS) entry which is preliminary data.</text>
</comment>
<protein>
    <submittedName>
        <fullName evidence="2">Uncharacterized protein</fullName>
    </submittedName>
</protein>
<gene>
    <name evidence="2" type="ORF">A2V69_03770</name>
</gene>
<dbReference type="Proteomes" id="UP000177810">
    <property type="component" value="Unassembled WGS sequence"/>
</dbReference>